<dbReference type="RefSeq" id="WP_381837270.1">
    <property type="nucleotide sequence ID" value="NZ_JBHTCF010000018.1"/>
</dbReference>
<reference evidence="2" key="1">
    <citation type="journal article" date="2019" name="Int. J. Syst. Evol. Microbiol.">
        <title>The Global Catalogue of Microorganisms (GCM) 10K type strain sequencing project: providing services to taxonomists for standard genome sequencing and annotation.</title>
        <authorList>
            <consortium name="The Broad Institute Genomics Platform"/>
            <consortium name="The Broad Institute Genome Sequencing Center for Infectious Disease"/>
            <person name="Wu L."/>
            <person name="Ma J."/>
        </authorList>
    </citation>
    <scope>NUCLEOTIDE SEQUENCE [LARGE SCALE GENOMIC DNA]</scope>
    <source>
        <strain evidence="2">SYNS20</strain>
    </source>
</reference>
<evidence type="ECO:0000313" key="1">
    <source>
        <dbReference type="EMBL" id="MFC7308869.1"/>
    </source>
</evidence>
<dbReference type="Proteomes" id="UP001596523">
    <property type="component" value="Unassembled WGS sequence"/>
</dbReference>
<evidence type="ECO:0008006" key="3">
    <source>
        <dbReference type="Google" id="ProtNLM"/>
    </source>
</evidence>
<name>A0ABW2JSF0_9ACTN</name>
<proteinExistence type="predicted"/>
<keyword evidence="2" id="KW-1185">Reference proteome</keyword>
<protein>
    <recommendedName>
        <fullName evidence="3">Thioesterase</fullName>
    </recommendedName>
</protein>
<organism evidence="1 2">
    <name type="scientific">Streptomyces monticola</name>
    <dbReference type="NCBI Taxonomy" id="2666263"/>
    <lineage>
        <taxon>Bacteria</taxon>
        <taxon>Bacillati</taxon>
        <taxon>Actinomycetota</taxon>
        <taxon>Actinomycetes</taxon>
        <taxon>Kitasatosporales</taxon>
        <taxon>Streptomycetaceae</taxon>
        <taxon>Streptomyces</taxon>
    </lineage>
</organism>
<evidence type="ECO:0000313" key="2">
    <source>
        <dbReference type="Proteomes" id="UP001596523"/>
    </source>
</evidence>
<sequence>MARRSVTEFPYDSSHFTSLQLHPSAATRLAFAGWARWTAEHAVAFPTMIREYGAGFAVMGVRLDYHEPFTFLDGERLTLTTTSRLLRHRSLMETVTRITAHGRHPADTTLLCRALSVDVGRAMAAQPGTIPPEIAERYRPEELCDDDTFTDRLGPLLGRLSVSSPGLARADCTRLIDRQVCEAADQWCFTEVTGLLATSRQHLIDTRAEEHPILRQGLSRPLDHVEFRLTRLLLLHDRATIETTCHQDGNRLVFAHRIVGENGYVHGEAAELLEPAP</sequence>
<dbReference type="EMBL" id="JBHTCF010000018">
    <property type="protein sequence ID" value="MFC7308869.1"/>
    <property type="molecule type" value="Genomic_DNA"/>
</dbReference>
<comment type="caution">
    <text evidence="1">The sequence shown here is derived from an EMBL/GenBank/DDBJ whole genome shotgun (WGS) entry which is preliminary data.</text>
</comment>
<accession>A0ABW2JSF0</accession>
<gene>
    <name evidence="1" type="ORF">ACFQVC_32225</name>
</gene>